<reference evidence="19 20" key="1">
    <citation type="submission" date="2015-08" db="EMBL/GenBank/DDBJ databases">
        <title>Next Generation Sequencing and Analysis of the Genome of Puccinia sorghi L Schw, the Causal Agent of Maize Common Rust.</title>
        <authorList>
            <person name="Rochi L."/>
            <person name="Burguener G."/>
            <person name="Darino M."/>
            <person name="Turjanski A."/>
            <person name="Kreff E."/>
            <person name="Dieguez M.J."/>
            <person name="Sacco F."/>
        </authorList>
    </citation>
    <scope>NUCLEOTIDE SEQUENCE [LARGE SCALE GENOMIC DNA]</scope>
    <source>
        <strain evidence="19 20">RO10H11247</strain>
    </source>
</reference>
<evidence type="ECO:0000256" key="15">
    <source>
        <dbReference type="PROSITE-ProRule" id="PRU00723"/>
    </source>
</evidence>
<dbReference type="InterPro" id="IPR048995">
    <property type="entry name" value="STL11/RBM22-like_N"/>
</dbReference>
<dbReference type="SMART" id="SM00356">
    <property type="entry name" value="ZnF_C3H1"/>
    <property type="match status" value="1"/>
</dbReference>
<dbReference type="GO" id="GO:0017070">
    <property type="term" value="F:U6 snRNA binding"/>
    <property type="evidence" value="ECO:0007669"/>
    <property type="project" value="TreeGrafter"/>
</dbReference>
<dbReference type="GO" id="GO:0000974">
    <property type="term" value="C:Prp19 complex"/>
    <property type="evidence" value="ECO:0007669"/>
    <property type="project" value="TreeGrafter"/>
</dbReference>
<dbReference type="InterPro" id="IPR000571">
    <property type="entry name" value="Znf_CCCH"/>
</dbReference>
<feature type="zinc finger region" description="C3H1-type" evidence="15">
    <location>
        <begin position="165"/>
        <end position="192"/>
    </location>
</feature>
<evidence type="ECO:0000259" key="17">
    <source>
        <dbReference type="PROSITE" id="PS50102"/>
    </source>
</evidence>
<keyword evidence="9 14" id="KW-0694">RNA-binding</keyword>
<dbReference type="AlphaFoldDB" id="A0A0L6VDC6"/>
<dbReference type="PANTHER" id="PTHR14089:SF6">
    <property type="entry name" value="PRE-MRNA-SPLICING FACTOR RBM22"/>
    <property type="match status" value="1"/>
</dbReference>
<comment type="similarity">
    <text evidence="2">Belongs to the SLT11 family.</text>
</comment>
<evidence type="ECO:0000256" key="12">
    <source>
        <dbReference type="ARBA" id="ARBA00025609"/>
    </source>
</evidence>
<dbReference type="EMBL" id="LAVV01006695">
    <property type="protein sequence ID" value="KNZ58729.1"/>
    <property type="molecule type" value="Genomic_DNA"/>
</dbReference>
<dbReference type="GO" id="GO:0036002">
    <property type="term" value="F:pre-mRNA binding"/>
    <property type="evidence" value="ECO:0007669"/>
    <property type="project" value="TreeGrafter"/>
</dbReference>
<dbReference type="InterPro" id="IPR032297">
    <property type="entry name" value="Torus"/>
</dbReference>
<keyword evidence="20" id="KW-1185">Reference proteome</keyword>
<evidence type="ECO:0000256" key="10">
    <source>
        <dbReference type="ARBA" id="ARBA00023187"/>
    </source>
</evidence>
<dbReference type="GO" id="GO:0008380">
    <property type="term" value="P:RNA splicing"/>
    <property type="evidence" value="ECO:0007669"/>
    <property type="project" value="UniProtKB-KW"/>
</dbReference>
<evidence type="ECO:0000256" key="6">
    <source>
        <dbReference type="ARBA" id="ARBA00022728"/>
    </source>
</evidence>
<evidence type="ECO:0000256" key="4">
    <source>
        <dbReference type="ARBA" id="ARBA00022664"/>
    </source>
</evidence>
<evidence type="ECO:0000256" key="11">
    <source>
        <dbReference type="ARBA" id="ARBA00023242"/>
    </source>
</evidence>
<evidence type="ECO:0000256" key="1">
    <source>
        <dbReference type="ARBA" id="ARBA00004123"/>
    </source>
</evidence>
<gene>
    <name evidence="19" type="ORF">VP01_1872g2</name>
</gene>
<organism evidence="19 20">
    <name type="scientific">Puccinia sorghi</name>
    <dbReference type="NCBI Taxonomy" id="27349"/>
    <lineage>
        <taxon>Eukaryota</taxon>
        <taxon>Fungi</taxon>
        <taxon>Dikarya</taxon>
        <taxon>Basidiomycota</taxon>
        <taxon>Pucciniomycotina</taxon>
        <taxon>Pucciniomycetes</taxon>
        <taxon>Pucciniales</taxon>
        <taxon>Pucciniaceae</taxon>
        <taxon>Puccinia</taxon>
    </lineage>
</organism>
<evidence type="ECO:0000256" key="7">
    <source>
        <dbReference type="ARBA" id="ARBA00022771"/>
    </source>
</evidence>
<evidence type="ECO:0000256" key="8">
    <source>
        <dbReference type="ARBA" id="ARBA00022833"/>
    </source>
</evidence>
<comment type="function">
    <text evidence="12">Involved in pre-mRNA splicing. Facilitates the cooperative formation of U2/U6 helix II in association with stem II in the spliceosome. Binds to RNA.</text>
</comment>
<feature type="domain" description="C3H1-type" evidence="18">
    <location>
        <begin position="165"/>
        <end position="192"/>
    </location>
</feature>
<comment type="subcellular location">
    <subcellularLocation>
        <location evidence="1">Nucleus</location>
    </subcellularLocation>
</comment>
<comment type="caution">
    <text evidence="19">The sequence shown here is derived from an EMBL/GenBank/DDBJ whole genome shotgun (WGS) entry which is preliminary data.</text>
</comment>
<evidence type="ECO:0000256" key="13">
    <source>
        <dbReference type="ARBA" id="ARBA00069020"/>
    </source>
</evidence>
<name>A0A0L6VDC6_9BASI</name>
<dbReference type="GO" id="GO:0071007">
    <property type="term" value="C:U2-type catalytic step 2 spliceosome"/>
    <property type="evidence" value="ECO:0007669"/>
    <property type="project" value="TreeGrafter"/>
</dbReference>
<dbReference type="SMART" id="SM00360">
    <property type="entry name" value="RRM"/>
    <property type="match status" value="1"/>
</dbReference>
<evidence type="ECO:0000256" key="3">
    <source>
        <dbReference type="ARBA" id="ARBA00019060"/>
    </source>
</evidence>
<dbReference type="PROSITE" id="PS50103">
    <property type="entry name" value="ZF_C3H1"/>
    <property type="match status" value="1"/>
</dbReference>
<keyword evidence="4" id="KW-0507">mRNA processing</keyword>
<keyword evidence="11" id="KW-0539">Nucleus</keyword>
<dbReference type="Pfam" id="PF16131">
    <property type="entry name" value="Torus"/>
    <property type="match status" value="1"/>
</dbReference>
<keyword evidence="8 15" id="KW-0862">Zinc</keyword>
<dbReference type="OrthoDB" id="10259600at2759"/>
<dbReference type="STRING" id="27349.A0A0L6VDC6"/>
<evidence type="ECO:0000256" key="2">
    <source>
        <dbReference type="ARBA" id="ARBA00007781"/>
    </source>
</evidence>
<protein>
    <recommendedName>
        <fullName evidence="3">Pre-mRNA-splicing factor SLT11</fullName>
    </recommendedName>
    <alternativeName>
        <fullName evidence="13">Pre-mRNA-splicing factor slt11</fullName>
    </alternativeName>
</protein>
<evidence type="ECO:0000313" key="20">
    <source>
        <dbReference type="Proteomes" id="UP000037035"/>
    </source>
</evidence>
<evidence type="ECO:0000313" key="19">
    <source>
        <dbReference type="EMBL" id="KNZ58729.1"/>
    </source>
</evidence>
<dbReference type="Gene3D" id="3.30.70.330">
    <property type="match status" value="1"/>
</dbReference>
<evidence type="ECO:0000256" key="16">
    <source>
        <dbReference type="SAM" id="MobiDB-lite"/>
    </source>
</evidence>
<dbReference type="GO" id="GO:0071006">
    <property type="term" value="C:U2-type catalytic step 1 spliceosome"/>
    <property type="evidence" value="ECO:0007669"/>
    <property type="project" value="TreeGrafter"/>
</dbReference>
<dbReference type="Pfam" id="PF21369">
    <property type="entry name" value="STL11_N"/>
    <property type="match status" value="1"/>
</dbReference>
<keyword evidence="6" id="KW-0747">Spliceosome</keyword>
<dbReference type="InterPro" id="IPR036855">
    <property type="entry name" value="Znf_CCCH_sf"/>
</dbReference>
<dbReference type="GO" id="GO:0006397">
    <property type="term" value="P:mRNA processing"/>
    <property type="evidence" value="ECO:0007669"/>
    <property type="project" value="UniProtKB-KW"/>
</dbReference>
<keyword evidence="10" id="KW-0508">mRNA splicing</keyword>
<keyword evidence="7 15" id="KW-0863">Zinc-finger</keyword>
<evidence type="ECO:0000256" key="5">
    <source>
        <dbReference type="ARBA" id="ARBA00022723"/>
    </source>
</evidence>
<evidence type="ECO:0000256" key="9">
    <source>
        <dbReference type="ARBA" id="ARBA00022884"/>
    </source>
</evidence>
<dbReference type="PANTHER" id="PTHR14089">
    <property type="entry name" value="PRE-MRNA-SPLICING FACTOR RBM22"/>
    <property type="match status" value="1"/>
</dbReference>
<dbReference type="SUPFAM" id="SSF90229">
    <property type="entry name" value="CCCH zinc finger"/>
    <property type="match status" value="1"/>
</dbReference>
<feature type="domain" description="RRM" evidence="17">
    <location>
        <begin position="236"/>
        <end position="314"/>
    </location>
</feature>
<dbReference type="InterPro" id="IPR012677">
    <property type="entry name" value="Nucleotide-bd_a/b_plait_sf"/>
</dbReference>
<sequence>MPPKRCVTLLSLPPYLLLPEAGQEDSDFPILCETCLGDNPYVRMSKQALGKECKICTRPFTIFRWLPGAGMRYKKTEICQTCAKLKNVCQTCLLDLQYGLPTQVRDTALGINSKAPISNINREYHAQNMEGKLEGSSEIINYDRQDAGGKEVLKRLARTDPYYKRNRPHICSFYAKGECARGDGCPYRHELPVENELSKQNIQDRYHGRNDPVARKILSAYAATTGLTPPEDETIVSLFLSSLPAEATNESLIRHFFHSIGIESNKIKSVVVVPTSKCAFVNFFNRTIAEDAASRCSLRVQIAGKDVLVRWGRSKPKKNAIDQPRAALPPPTDEPNASVGEREIASSM</sequence>
<accession>A0A0L6VDC6</accession>
<evidence type="ECO:0000256" key="14">
    <source>
        <dbReference type="PROSITE-ProRule" id="PRU00176"/>
    </source>
</evidence>
<feature type="region of interest" description="Disordered" evidence="16">
    <location>
        <begin position="315"/>
        <end position="348"/>
    </location>
</feature>
<dbReference type="Proteomes" id="UP000037035">
    <property type="component" value="Unassembled WGS sequence"/>
</dbReference>
<dbReference type="Gene3D" id="4.10.1000.10">
    <property type="entry name" value="Zinc finger, CCCH-type"/>
    <property type="match status" value="1"/>
</dbReference>
<dbReference type="InterPro" id="IPR035979">
    <property type="entry name" value="RBD_domain_sf"/>
</dbReference>
<dbReference type="InterPro" id="IPR039171">
    <property type="entry name" value="Cwc2/Slt11"/>
</dbReference>
<dbReference type="SUPFAM" id="SSF54928">
    <property type="entry name" value="RNA-binding domain, RBD"/>
    <property type="match status" value="1"/>
</dbReference>
<dbReference type="VEuPathDB" id="FungiDB:VP01_1872g2"/>
<keyword evidence="5 15" id="KW-0479">Metal-binding</keyword>
<dbReference type="FunFam" id="4.10.1000.10:FF:000006">
    <property type="entry name" value="Putative pre-mrna-splicing factor rbm22"/>
    <property type="match status" value="1"/>
</dbReference>
<proteinExistence type="inferred from homology"/>
<evidence type="ECO:0000259" key="18">
    <source>
        <dbReference type="PROSITE" id="PS50103"/>
    </source>
</evidence>
<dbReference type="PROSITE" id="PS50102">
    <property type="entry name" value="RRM"/>
    <property type="match status" value="1"/>
</dbReference>
<dbReference type="InterPro" id="IPR000504">
    <property type="entry name" value="RRM_dom"/>
</dbReference>
<dbReference type="GO" id="GO:0008270">
    <property type="term" value="F:zinc ion binding"/>
    <property type="evidence" value="ECO:0007669"/>
    <property type="project" value="UniProtKB-KW"/>
</dbReference>